<protein>
    <submittedName>
        <fullName evidence="1">Uncharacterized protein</fullName>
    </submittedName>
</protein>
<sequence>MTDTQYIHLRELIRATLKADTVKIIFTKADGTERAIKCTLDFDIIPEEKHPVKSDAPVVESTEFKRTALRVFDVEAQDWRSFKPETVLSINGLKVENLGIF</sequence>
<evidence type="ECO:0000313" key="1">
    <source>
        <dbReference type="EMBL" id="ANM46568.1"/>
    </source>
</evidence>
<gene>
    <name evidence="1" type="ORF">MP1_gp0218</name>
</gene>
<dbReference type="Proteomes" id="UP000203816">
    <property type="component" value="Segment"/>
</dbReference>
<dbReference type="GeneID" id="29059381"/>
<proteinExistence type="predicted"/>
<organism evidence="1 2">
    <name type="scientific">Morganella phage vB_MmoM_MP1</name>
    <dbReference type="NCBI Taxonomy" id="1852628"/>
    <lineage>
        <taxon>Viruses</taxon>
        <taxon>Duplodnaviria</taxon>
        <taxon>Heunggongvirae</taxon>
        <taxon>Uroviricota</taxon>
        <taxon>Caudoviricetes</taxon>
        <taxon>Pantevenvirales</taxon>
        <taxon>Straboviridae</taxon>
        <taxon>Gualtarvirus</taxon>
        <taxon>Gualtarvirus mp1</taxon>
    </lineage>
</organism>
<dbReference type="InterPro" id="IPR024401">
    <property type="entry name" value="WYL_prot"/>
</dbReference>
<dbReference type="Pfam" id="PF10902">
    <property type="entry name" value="WYL_2"/>
    <property type="match status" value="1"/>
</dbReference>
<reference evidence="1 2" key="1">
    <citation type="submission" date="2016-04" db="EMBL/GenBank/DDBJ databases">
        <title>Comparative genomics of Morganella phages MP1 and MP2 define new clades among the T4 and T7-like Viruses.</title>
        <authorList>
            <person name="Pinto G."/>
            <person name="Oliveira A."/>
            <person name="Malgorzata L."/>
            <person name="Kropinski A."/>
            <person name="Azeredo J."/>
        </authorList>
    </citation>
    <scope>NUCLEOTIDE SEQUENCE [LARGE SCALE GENOMIC DNA]</scope>
</reference>
<dbReference type="KEGG" id="vg:29059381"/>
<dbReference type="EMBL" id="KX078569">
    <property type="protein sequence ID" value="ANM46568.1"/>
    <property type="molecule type" value="Genomic_DNA"/>
</dbReference>
<dbReference type="RefSeq" id="YP_009280076.1">
    <property type="nucleotide sequence ID" value="NC_031020.1"/>
</dbReference>
<keyword evidence="2" id="KW-1185">Reference proteome</keyword>
<accession>A0A192YAQ3</accession>
<evidence type="ECO:0000313" key="2">
    <source>
        <dbReference type="Proteomes" id="UP000203816"/>
    </source>
</evidence>
<dbReference type="OrthoDB" id="18033at10239"/>
<name>A0A192YAQ3_9CAUD</name>